<reference evidence="1 2" key="1">
    <citation type="submission" date="2023-08" db="EMBL/GenBank/DDBJ databases">
        <title>A Necator americanus chromosomal reference genome.</title>
        <authorList>
            <person name="Ilik V."/>
            <person name="Petrzelkova K.J."/>
            <person name="Pardy F."/>
            <person name="Fuh T."/>
            <person name="Niatou-Singa F.S."/>
            <person name="Gouil Q."/>
            <person name="Baker L."/>
            <person name="Ritchie M.E."/>
            <person name="Jex A.R."/>
            <person name="Gazzola D."/>
            <person name="Li H."/>
            <person name="Toshio Fujiwara R."/>
            <person name="Zhan B."/>
            <person name="Aroian R.V."/>
            <person name="Pafco B."/>
            <person name="Schwarz E.M."/>
        </authorList>
    </citation>
    <scope>NUCLEOTIDE SEQUENCE [LARGE SCALE GENOMIC DNA]</scope>
    <source>
        <strain evidence="1 2">Aroian</strain>
        <tissue evidence="1">Whole animal</tissue>
    </source>
</reference>
<gene>
    <name evidence="1" type="primary">Necator_chrII.g5842</name>
    <name evidence="1" type="ORF">RB195_018049</name>
</gene>
<dbReference type="Proteomes" id="UP001303046">
    <property type="component" value="Unassembled WGS sequence"/>
</dbReference>
<keyword evidence="2" id="KW-1185">Reference proteome</keyword>
<organism evidence="1 2">
    <name type="scientific">Necator americanus</name>
    <name type="common">Human hookworm</name>
    <dbReference type="NCBI Taxonomy" id="51031"/>
    <lineage>
        <taxon>Eukaryota</taxon>
        <taxon>Metazoa</taxon>
        <taxon>Ecdysozoa</taxon>
        <taxon>Nematoda</taxon>
        <taxon>Chromadorea</taxon>
        <taxon>Rhabditida</taxon>
        <taxon>Rhabditina</taxon>
        <taxon>Rhabditomorpha</taxon>
        <taxon>Strongyloidea</taxon>
        <taxon>Ancylostomatidae</taxon>
        <taxon>Bunostominae</taxon>
        <taxon>Necator</taxon>
    </lineage>
</organism>
<evidence type="ECO:0000313" key="2">
    <source>
        <dbReference type="Proteomes" id="UP001303046"/>
    </source>
</evidence>
<protein>
    <submittedName>
        <fullName evidence="1">Uncharacterized protein</fullName>
    </submittedName>
</protein>
<proteinExistence type="predicted"/>
<evidence type="ECO:0000313" key="1">
    <source>
        <dbReference type="EMBL" id="KAK6734625.1"/>
    </source>
</evidence>
<name>A0ABR1CB12_NECAM</name>
<accession>A0ABR1CB12</accession>
<comment type="caution">
    <text evidence="1">The sequence shown here is derived from an EMBL/GenBank/DDBJ whole genome shotgun (WGS) entry which is preliminary data.</text>
</comment>
<dbReference type="EMBL" id="JAVFWL010000002">
    <property type="protein sequence ID" value="KAK6734625.1"/>
    <property type="molecule type" value="Genomic_DNA"/>
</dbReference>
<sequence>MGEAQLLSWIVKGCCTSNLINKEVSFRNKEVSFYAFRIQAYSTFDDPVPRKLLVCFKLGAQEERMFLSESIINVASSSEILL</sequence>